<organism evidence="2 3">
    <name type="scientific">Pikeienuella piscinae</name>
    <dbReference type="NCBI Taxonomy" id="2748098"/>
    <lineage>
        <taxon>Bacteria</taxon>
        <taxon>Pseudomonadati</taxon>
        <taxon>Pseudomonadota</taxon>
        <taxon>Alphaproteobacteria</taxon>
        <taxon>Rhodobacterales</taxon>
        <taxon>Paracoccaceae</taxon>
        <taxon>Pikeienuella</taxon>
    </lineage>
</organism>
<sequence length="230" mass="24474">MIRALILAAAGAVGLAAPAAAAAQDQCAVALVMAMDVSRSVSSREYDLQMNGLANAFRAPDVIDLIRAQKGGVMATVMIWGDETQQKQTTPWTLLTGGPELETFAAGIEQTHRSFGFTLTGLGAAMRFADGLLSENHTPCRRSVIDISGDGVWNDGPPPSVIWPTMARGITVNGLVILGATPDPYPYYRDEVIGGPGAFVETAADFDDYAHAIRLKLLRELSPALSMLRE</sequence>
<gene>
    <name evidence="2" type="ORF">G5B40_14080</name>
</gene>
<dbReference type="InterPro" id="IPR010607">
    <property type="entry name" value="DUF1194"/>
</dbReference>
<feature type="chain" id="PRO_5029581693" evidence="1">
    <location>
        <begin position="23"/>
        <end position="230"/>
    </location>
</feature>
<keyword evidence="1" id="KW-0732">Signal</keyword>
<dbReference type="KEGG" id="hdh:G5B40_14080"/>
<keyword evidence="3" id="KW-1185">Reference proteome</keyword>
<dbReference type="RefSeq" id="WP_165099814.1">
    <property type="nucleotide sequence ID" value="NZ_CP049056.1"/>
</dbReference>
<dbReference type="CDD" id="cd00198">
    <property type="entry name" value="vWFA"/>
    <property type="match status" value="1"/>
</dbReference>
<dbReference type="Gene3D" id="3.40.50.410">
    <property type="entry name" value="von Willebrand factor, type A domain"/>
    <property type="match status" value="1"/>
</dbReference>
<evidence type="ECO:0000313" key="2">
    <source>
        <dbReference type="EMBL" id="QIE56488.1"/>
    </source>
</evidence>
<evidence type="ECO:0000313" key="3">
    <source>
        <dbReference type="Proteomes" id="UP000503336"/>
    </source>
</evidence>
<dbReference type="Pfam" id="PF06707">
    <property type="entry name" value="DUF1194"/>
    <property type="match status" value="1"/>
</dbReference>
<proteinExistence type="predicted"/>
<name>A0A7L5C076_9RHOB</name>
<dbReference type="AlphaFoldDB" id="A0A7L5C076"/>
<accession>A0A7L5C076</accession>
<protein>
    <submittedName>
        <fullName evidence="2">DUF1194 domain-containing protein</fullName>
    </submittedName>
</protein>
<dbReference type="Proteomes" id="UP000503336">
    <property type="component" value="Chromosome"/>
</dbReference>
<dbReference type="EMBL" id="CP049056">
    <property type="protein sequence ID" value="QIE56488.1"/>
    <property type="molecule type" value="Genomic_DNA"/>
</dbReference>
<dbReference type="SUPFAM" id="SSF53300">
    <property type="entry name" value="vWA-like"/>
    <property type="match status" value="1"/>
</dbReference>
<evidence type="ECO:0000256" key="1">
    <source>
        <dbReference type="SAM" id="SignalP"/>
    </source>
</evidence>
<dbReference type="InterPro" id="IPR036465">
    <property type="entry name" value="vWFA_dom_sf"/>
</dbReference>
<feature type="signal peptide" evidence="1">
    <location>
        <begin position="1"/>
        <end position="22"/>
    </location>
</feature>
<reference evidence="2 3" key="1">
    <citation type="submission" date="2020-02" db="EMBL/GenBank/DDBJ databases">
        <title>complete genome sequence of Rhodobacteraceae bacterium.</title>
        <authorList>
            <person name="Park J."/>
            <person name="Kim Y.-S."/>
            <person name="Kim K.-H."/>
        </authorList>
    </citation>
    <scope>NUCLEOTIDE SEQUENCE [LARGE SCALE GENOMIC DNA]</scope>
    <source>
        <strain evidence="2 3">RR4-56</strain>
    </source>
</reference>